<name>A0A1W1CAJ2_9ZZZZ</name>
<dbReference type="EMBL" id="FPHF01000067">
    <property type="protein sequence ID" value="SFV62779.1"/>
    <property type="molecule type" value="Genomic_DNA"/>
</dbReference>
<evidence type="ECO:0000313" key="1">
    <source>
        <dbReference type="EMBL" id="SFV62779.1"/>
    </source>
</evidence>
<evidence type="ECO:0008006" key="2">
    <source>
        <dbReference type="Google" id="ProtNLM"/>
    </source>
</evidence>
<proteinExistence type="predicted"/>
<accession>A0A1W1CAJ2</accession>
<organism evidence="1">
    <name type="scientific">hydrothermal vent metagenome</name>
    <dbReference type="NCBI Taxonomy" id="652676"/>
    <lineage>
        <taxon>unclassified sequences</taxon>
        <taxon>metagenomes</taxon>
        <taxon>ecological metagenomes</taxon>
    </lineage>
</organism>
<dbReference type="Pfam" id="PF13729">
    <property type="entry name" value="TraF_2"/>
    <property type="match status" value="1"/>
</dbReference>
<gene>
    <name evidence="1" type="ORF">MNB_SM-4-1811</name>
</gene>
<sequence length="390" mass="41679">MKKVISLALLSATTSLMAIGGEQAYLYKDPRVMGMGGANIAIGSYSSTVFSNPAGLTNIEKKHGYVIDVLSVGVSLSKGVRSVSDDFDKVGDDAAKIEELINKYSGDVFSVQANNYSSVSKNSDLFAWSVGILAATDASTIIHGNGSASGAPVEVAGRAYSGLILGAAKEFDTSIGQVDIGLGMKYIQQTSYEGPLYISNLQGDNAFEQLQDKYEKTSSGFGVDLGVNYKPFKNSMWHPAFGLSVLNIGSLGMDDSYGGQPMTVNLGASISPEVGLLDKLVLAIDYVDLLNANKVRVYTFEQDAGTQSYIDYTDDDMMKRLRIGASFGLIDTQLFSAQINVGLYQAAYTVGLDLAVTALKLNFATYQEQIGTGSVDIPDRRYMAQIGLGW</sequence>
<dbReference type="InterPro" id="IPR032811">
    <property type="entry name" value="Put_conjugal_transfer"/>
</dbReference>
<dbReference type="AlphaFoldDB" id="A0A1W1CAJ2"/>
<protein>
    <recommendedName>
        <fullName evidence="2">Conjugal transfer protein TraF</fullName>
    </recommendedName>
</protein>
<dbReference type="Gene3D" id="2.40.160.60">
    <property type="entry name" value="Outer membrane protein transport protein (OMPP1/FadL/TodX)"/>
    <property type="match status" value="1"/>
</dbReference>
<reference evidence="1" key="1">
    <citation type="submission" date="2016-10" db="EMBL/GenBank/DDBJ databases">
        <authorList>
            <person name="de Groot N.N."/>
        </authorList>
    </citation>
    <scope>NUCLEOTIDE SEQUENCE</scope>
</reference>